<dbReference type="InterPro" id="IPR012495">
    <property type="entry name" value="TadE-like_dom"/>
</dbReference>
<accession>A0A6L8LK22</accession>
<proteinExistence type="predicted"/>
<evidence type="ECO:0000313" key="3">
    <source>
        <dbReference type="EMBL" id="MYM56447.1"/>
    </source>
</evidence>
<feature type="domain" description="TadE-like" evidence="2">
    <location>
        <begin position="17"/>
        <end position="55"/>
    </location>
</feature>
<evidence type="ECO:0000259" key="2">
    <source>
        <dbReference type="Pfam" id="PF07811"/>
    </source>
</evidence>
<keyword evidence="1" id="KW-1133">Transmembrane helix</keyword>
<dbReference type="AlphaFoldDB" id="A0A6L8LK22"/>
<feature type="transmembrane region" description="Helical" evidence="1">
    <location>
        <begin position="21"/>
        <end position="38"/>
    </location>
</feature>
<dbReference type="RefSeq" id="WP_160974359.1">
    <property type="nucleotide sequence ID" value="NZ_WWEN01000006.1"/>
</dbReference>
<dbReference type="Pfam" id="PF07811">
    <property type="entry name" value="TadE"/>
    <property type="match status" value="1"/>
</dbReference>
<dbReference type="Proteomes" id="UP000479043">
    <property type="component" value="Unassembled WGS sequence"/>
</dbReference>
<dbReference type="EMBL" id="WWEN01000006">
    <property type="protein sequence ID" value="MYM56447.1"/>
    <property type="molecule type" value="Genomic_DNA"/>
</dbReference>
<comment type="caution">
    <text evidence="3">The sequence shown here is derived from an EMBL/GenBank/DDBJ whole genome shotgun (WGS) entry which is preliminary data.</text>
</comment>
<name>A0A6L8LK22_9RHOB</name>
<sequence>MSMFRHFLDRFRRSERGSATLEFVIVFPIFMVLMMSSWELGVITMRTTTIERATDLVVRDIRLGTGSAPQHDQIKQQICDKAPILNNCDTNLRVEMIQLDPRAWVDPPADADCTDTAQTVSPVRTFENGQENDLMLIRVCFKVEPVFPGVGLGHKLVENSGGQYALVAAAAFVQEPI</sequence>
<reference evidence="3 4" key="1">
    <citation type="submission" date="2020-01" db="EMBL/GenBank/DDBJ databases">
        <authorList>
            <person name="Chen S."/>
        </authorList>
    </citation>
    <scope>NUCLEOTIDE SEQUENCE [LARGE SCALE GENOMIC DNA]</scope>
    <source>
        <strain evidence="3 4">GS-10</strain>
    </source>
</reference>
<gene>
    <name evidence="3" type="ORF">GR167_14100</name>
</gene>
<protein>
    <submittedName>
        <fullName evidence="3">Pilus assembly protein</fullName>
    </submittedName>
</protein>
<keyword evidence="4" id="KW-1185">Reference proteome</keyword>
<evidence type="ECO:0000313" key="4">
    <source>
        <dbReference type="Proteomes" id="UP000479043"/>
    </source>
</evidence>
<keyword evidence="1" id="KW-0812">Transmembrane</keyword>
<organism evidence="3 4">
    <name type="scientific">Thalassovita mangrovi</name>
    <dbReference type="NCBI Taxonomy" id="2692236"/>
    <lineage>
        <taxon>Bacteria</taxon>
        <taxon>Pseudomonadati</taxon>
        <taxon>Pseudomonadota</taxon>
        <taxon>Alphaproteobacteria</taxon>
        <taxon>Rhodobacterales</taxon>
        <taxon>Roseobacteraceae</taxon>
        <taxon>Thalassovita</taxon>
    </lineage>
</organism>
<evidence type="ECO:0000256" key="1">
    <source>
        <dbReference type="SAM" id="Phobius"/>
    </source>
</evidence>
<keyword evidence="1" id="KW-0472">Membrane</keyword>